<organism evidence="1">
    <name type="scientific">marine sediment metagenome</name>
    <dbReference type="NCBI Taxonomy" id="412755"/>
    <lineage>
        <taxon>unclassified sequences</taxon>
        <taxon>metagenomes</taxon>
        <taxon>ecological metagenomes</taxon>
    </lineage>
</organism>
<comment type="caution">
    <text evidence="1">The sequence shown here is derived from an EMBL/GenBank/DDBJ whole genome shotgun (WGS) entry which is preliminary data.</text>
</comment>
<gene>
    <name evidence="1" type="ORF">S01H1_13284</name>
</gene>
<feature type="non-terminal residue" evidence="1">
    <location>
        <position position="1"/>
    </location>
</feature>
<name>X0S0U0_9ZZZZ</name>
<evidence type="ECO:0000313" key="1">
    <source>
        <dbReference type="EMBL" id="GAF74668.1"/>
    </source>
</evidence>
<accession>X0S0U0</accession>
<sequence>FDIFLEPDMGNVTSALECLEELGFTVSTREGLLGDPQPENLELVLSERMSLCCTTPYGHAIDLCLQVSGFSYDELNGDVKTFKAGKIPIRVGSLRKLLRMKEIAGREKDVLFLEKYRPLFEEEM</sequence>
<proteinExistence type="predicted"/>
<dbReference type="EMBL" id="BARS01006856">
    <property type="protein sequence ID" value="GAF74668.1"/>
    <property type="molecule type" value="Genomic_DNA"/>
</dbReference>
<dbReference type="AlphaFoldDB" id="X0S0U0"/>
<protein>
    <submittedName>
        <fullName evidence="1">Uncharacterized protein</fullName>
    </submittedName>
</protein>
<reference evidence="1" key="1">
    <citation type="journal article" date="2014" name="Front. Microbiol.">
        <title>High frequency of phylogenetically diverse reductive dehalogenase-homologous genes in deep subseafloor sedimentary metagenomes.</title>
        <authorList>
            <person name="Kawai M."/>
            <person name="Futagami T."/>
            <person name="Toyoda A."/>
            <person name="Takaki Y."/>
            <person name="Nishi S."/>
            <person name="Hori S."/>
            <person name="Arai W."/>
            <person name="Tsubouchi T."/>
            <person name="Morono Y."/>
            <person name="Uchiyama I."/>
            <person name="Ito T."/>
            <person name="Fujiyama A."/>
            <person name="Inagaki F."/>
            <person name="Takami H."/>
        </authorList>
    </citation>
    <scope>NUCLEOTIDE SEQUENCE</scope>
    <source>
        <strain evidence="1">Expedition CK06-06</strain>
    </source>
</reference>